<keyword evidence="1" id="KW-0863">Zinc-finger</keyword>
<dbReference type="GO" id="GO:0005737">
    <property type="term" value="C:cytoplasm"/>
    <property type="evidence" value="ECO:0007669"/>
    <property type="project" value="UniProtKB-ARBA"/>
</dbReference>
<evidence type="ECO:0000256" key="2">
    <source>
        <dbReference type="SAM" id="SignalP"/>
    </source>
</evidence>
<dbReference type="Gene3D" id="1.25.40.10">
    <property type="entry name" value="Tetratricopeptide repeat domain"/>
    <property type="match status" value="1"/>
</dbReference>
<comment type="caution">
    <text evidence="4">The sequence shown here is derived from an EMBL/GenBank/DDBJ whole genome shotgun (WGS) entry which is preliminary data.</text>
</comment>
<keyword evidence="1" id="KW-0862">Zinc</keyword>
<dbReference type="PANTHER" id="PTHR43628">
    <property type="entry name" value="ACTIVATOR OF C KINASE PROTEIN 1-RELATED"/>
    <property type="match status" value="1"/>
</dbReference>
<dbReference type="InterPro" id="IPR013083">
    <property type="entry name" value="Znf_RING/FYVE/PHD"/>
</dbReference>
<dbReference type="Gene3D" id="3.30.40.10">
    <property type="entry name" value="Zinc/RING finger domain, C3HC4 (zinc finger)"/>
    <property type="match status" value="1"/>
</dbReference>
<organism evidence="4 5">
    <name type="scientific">Pelagomonas calceolata</name>
    <dbReference type="NCBI Taxonomy" id="35677"/>
    <lineage>
        <taxon>Eukaryota</taxon>
        <taxon>Sar</taxon>
        <taxon>Stramenopiles</taxon>
        <taxon>Ochrophyta</taxon>
        <taxon>Pelagophyceae</taxon>
        <taxon>Pelagomonadales</taxon>
        <taxon>Pelagomonadaceae</taxon>
        <taxon>Pelagomonas</taxon>
    </lineage>
</organism>
<evidence type="ECO:0000256" key="1">
    <source>
        <dbReference type="PROSITE-ProRule" id="PRU00175"/>
    </source>
</evidence>
<evidence type="ECO:0000259" key="3">
    <source>
        <dbReference type="PROSITE" id="PS50089"/>
    </source>
</evidence>
<dbReference type="SUPFAM" id="SSF81901">
    <property type="entry name" value="HCP-like"/>
    <property type="match status" value="1"/>
</dbReference>
<keyword evidence="2" id="KW-0732">Signal</keyword>
<dbReference type="PROSITE" id="PS50089">
    <property type="entry name" value="ZF_RING_2"/>
    <property type="match status" value="1"/>
</dbReference>
<dbReference type="EMBL" id="CAKKNE010000001">
    <property type="protein sequence ID" value="CAH0364099.1"/>
    <property type="molecule type" value="Genomic_DNA"/>
</dbReference>
<dbReference type="GO" id="GO:0008270">
    <property type="term" value="F:zinc ion binding"/>
    <property type="evidence" value="ECO:0007669"/>
    <property type="project" value="UniProtKB-KW"/>
</dbReference>
<feature type="signal peptide" evidence="2">
    <location>
        <begin position="1"/>
        <end position="18"/>
    </location>
</feature>
<name>A0A8J2S8S8_9STRA</name>
<dbReference type="SUPFAM" id="SSF57850">
    <property type="entry name" value="RING/U-box"/>
    <property type="match status" value="1"/>
</dbReference>
<gene>
    <name evidence="4" type="ORF">PECAL_1P04510</name>
</gene>
<keyword evidence="5" id="KW-1185">Reference proteome</keyword>
<dbReference type="Pfam" id="PF08238">
    <property type="entry name" value="Sel1"/>
    <property type="match status" value="2"/>
</dbReference>
<accession>A0A8J2S8S8</accession>
<dbReference type="InterPro" id="IPR001841">
    <property type="entry name" value="Znf_RING"/>
</dbReference>
<dbReference type="InterPro" id="IPR052945">
    <property type="entry name" value="Mitotic_Regulator"/>
</dbReference>
<protein>
    <recommendedName>
        <fullName evidence="3">RING-type domain-containing protein</fullName>
    </recommendedName>
</protein>
<reference evidence="4" key="1">
    <citation type="submission" date="2021-11" db="EMBL/GenBank/DDBJ databases">
        <authorList>
            <consortium name="Genoscope - CEA"/>
            <person name="William W."/>
        </authorList>
    </citation>
    <scope>NUCLEOTIDE SEQUENCE</scope>
</reference>
<dbReference type="InterPro" id="IPR006597">
    <property type="entry name" value="Sel1-like"/>
</dbReference>
<evidence type="ECO:0000313" key="5">
    <source>
        <dbReference type="Proteomes" id="UP000789595"/>
    </source>
</evidence>
<dbReference type="OrthoDB" id="64419at2759"/>
<keyword evidence="1" id="KW-0479">Metal-binding</keyword>
<dbReference type="AlphaFoldDB" id="A0A8J2S8S8"/>
<dbReference type="Proteomes" id="UP000789595">
    <property type="component" value="Unassembled WGS sequence"/>
</dbReference>
<feature type="chain" id="PRO_5035207365" description="RING-type domain-containing protein" evidence="2">
    <location>
        <begin position="19"/>
        <end position="251"/>
    </location>
</feature>
<dbReference type="PANTHER" id="PTHR43628:SF1">
    <property type="entry name" value="CHITIN SYNTHASE REGULATORY FACTOR 2-RELATED"/>
    <property type="match status" value="1"/>
</dbReference>
<sequence length="251" mass="28365">MPPPWKVVAASAAACALAVWLLVDDDENEDDENARQLCELCLDRPEDEETDMTFGLCYQCGRMHCSTCRKKMMMAQMQKVQLNEPKMFGAKCPWCRSPMESATPRYLLLRELLERRPKGRHVKHCLFECAVMREIGLGCNKDMADAIKMHEQAAARGHGQACYRLGGFYDDGIGVERDPAAALRWYERGRELGDPNATGCCASEATRHFCAVARAETRKRVASRPWERTPEDLAMAGLIQMEDPEDDELET</sequence>
<dbReference type="InterPro" id="IPR011990">
    <property type="entry name" value="TPR-like_helical_dom_sf"/>
</dbReference>
<dbReference type="SMART" id="SM00671">
    <property type="entry name" value="SEL1"/>
    <property type="match status" value="2"/>
</dbReference>
<feature type="domain" description="RING-type" evidence="3">
    <location>
        <begin position="38"/>
        <end position="96"/>
    </location>
</feature>
<proteinExistence type="predicted"/>
<evidence type="ECO:0000313" key="4">
    <source>
        <dbReference type="EMBL" id="CAH0364099.1"/>
    </source>
</evidence>